<dbReference type="NCBIfam" id="TIGR00059">
    <property type="entry name" value="L17"/>
    <property type="match status" value="1"/>
</dbReference>
<evidence type="ECO:0000256" key="6">
    <source>
        <dbReference type="RuleBase" id="RU000661"/>
    </source>
</evidence>
<evidence type="ECO:0000256" key="1">
    <source>
        <dbReference type="ARBA" id="ARBA00008777"/>
    </source>
</evidence>
<keyword evidence="3 5" id="KW-0687">Ribonucleoprotein</keyword>
<dbReference type="PANTHER" id="PTHR14413:SF16">
    <property type="entry name" value="LARGE RIBOSOMAL SUBUNIT PROTEIN BL17M"/>
    <property type="match status" value="1"/>
</dbReference>
<reference evidence="7" key="1">
    <citation type="journal article" date="2023" name="ISME J.">
        <title>Emergence of putative energy parasites within Clostridia revealed by genome analysis of a novel endosymbiotic clade.</title>
        <authorList>
            <person name="Takahashi K."/>
            <person name="Kuwahara H."/>
            <person name="Horikawa Y."/>
            <person name="Izawa K."/>
            <person name="Kato D."/>
            <person name="Inagaki T."/>
            <person name="Yuki M."/>
            <person name="Ohkuma M."/>
            <person name="Hongoh Y."/>
        </authorList>
    </citation>
    <scope>NUCLEOTIDE SEQUENCE</scope>
    <source>
        <strain evidence="7">CfP3-15</strain>
    </source>
</reference>
<evidence type="ECO:0000256" key="5">
    <source>
        <dbReference type="RuleBase" id="RU000660"/>
    </source>
</evidence>
<dbReference type="PANTHER" id="PTHR14413">
    <property type="entry name" value="RIBOSOMAL PROTEIN L17"/>
    <property type="match status" value="1"/>
</dbReference>
<name>A0AA48HUJ0_9FIRM</name>
<dbReference type="GO" id="GO:0006412">
    <property type="term" value="P:translation"/>
    <property type="evidence" value="ECO:0007669"/>
    <property type="project" value="InterPro"/>
</dbReference>
<comment type="similarity">
    <text evidence="1 5">Belongs to the bacterial ribosomal protein bL17 family.</text>
</comment>
<dbReference type="SUPFAM" id="SSF64263">
    <property type="entry name" value="Prokaryotic ribosomal protein L17"/>
    <property type="match status" value="1"/>
</dbReference>
<evidence type="ECO:0000256" key="2">
    <source>
        <dbReference type="ARBA" id="ARBA00022980"/>
    </source>
</evidence>
<dbReference type="EMBL" id="AP027924">
    <property type="protein sequence ID" value="BED91621.1"/>
    <property type="molecule type" value="Genomic_DNA"/>
</dbReference>
<dbReference type="InterPro" id="IPR000456">
    <property type="entry name" value="Ribosomal_bL17"/>
</dbReference>
<protein>
    <recommendedName>
        <fullName evidence="4 6">50S ribosomal protein L17</fullName>
    </recommendedName>
</protein>
<dbReference type="GO" id="GO:0022625">
    <property type="term" value="C:cytosolic large ribosomal subunit"/>
    <property type="evidence" value="ECO:0007669"/>
    <property type="project" value="TreeGrafter"/>
</dbReference>
<dbReference type="Proteomes" id="UP001337580">
    <property type="component" value="Chromosome"/>
</dbReference>
<evidence type="ECO:0000256" key="4">
    <source>
        <dbReference type="ARBA" id="ARBA00035494"/>
    </source>
</evidence>
<dbReference type="KEGG" id="ips:CfP315_0124"/>
<dbReference type="GO" id="GO:0003735">
    <property type="term" value="F:structural constituent of ribosome"/>
    <property type="evidence" value="ECO:0007669"/>
    <property type="project" value="InterPro"/>
</dbReference>
<dbReference type="InterPro" id="IPR036373">
    <property type="entry name" value="Ribosomal_bL17_sf"/>
</dbReference>
<sequence length="114" mass="13085">MYLRKLNKKTDHRISMLKTMFTELLECGEIKTTLSKAREISCYTEGIISKVKDDSLSTKRRLFSIIRKREIVNKLLSNIKPDHRIGGASRVIKLGKRKGDAAEMALVQLSFMKN</sequence>
<gene>
    <name evidence="7" type="ORF">CfP315_0124</name>
</gene>
<dbReference type="AlphaFoldDB" id="A0AA48HUJ0"/>
<organism evidence="7">
    <name type="scientific">Candidatus Improbicoccus pseudotrichonymphae</name>
    <dbReference type="NCBI Taxonomy" id="3033792"/>
    <lineage>
        <taxon>Bacteria</taxon>
        <taxon>Bacillati</taxon>
        <taxon>Bacillota</taxon>
        <taxon>Clostridia</taxon>
        <taxon>Candidatus Improbicoccus</taxon>
    </lineage>
</organism>
<proteinExistence type="inferred from homology"/>
<keyword evidence="2 5" id="KW-0689">Ribosomal protein</keyword>
<evidence type="ECO:0000313" key="7">
    <source>
        <dbReference type="EMBL" id="BED91621.1"/>
    </source>
</evidence>
<evidence type="ECO:0000256" key="3">
    <source>
        <dbReference type="ARBA" id="ARBA00023274"/>
    </source>
</evidence>
<accession>A0AA48HUJ0</accession>
<dbReference type="Pfam" id="PF01196">
    <property type="entry name" value="Ribosomal_L17"/>
    <property type="match status" value="1"/>
</dbReference>
<dbReference type="Gene3D" id="3.90.1030.10">
    <property type="entry name" value="Ribosomal protein L17"/>
    <property type="match status" value="1"/>
</dbReference>